<protein>
    <submittedName>
        <fullName evidence="1">Chanoclavine-I synthase oxidoreductase protein</fullName>
    </submittedName>
</protein>
<evidence type="ECO:0000313" key="2">
    <source>
        <dbReference type="Proteomes" id="UP000002498"/>
    </source>
</evidence>
<keyword evidence="2" id="KW-1185">Reference proteome</keyword>
<dbReference type="HOGENOM" id="CLU_1875923_0_0_1"/>
<accession>A0A0B2XFB4</accession>
<dbReference type="RefSeq" id="XP_011410889.1">
    <property type="nucleotide sequence ID" value="XM_011412587.1"/>
</dbReference>
<sequence>MTWYITSQVTVRKASSPIDSGNVPSAQPASLLVRQYMYRLVRSGYPVLRCSSRRAIVSKCTRQTILHRRSVLHQPNHQPDSSLLQHQAVKRGIPHAAPGIWLLHAEAVPPHHADGSRLENAAARRVANNRPSPYRV</sequence>
<name>A0A0B2XFB4_METRA</name>
<dbReference type="EMBL" id="ADNJ02000013">
    <property type="protein sequence ID" value="KHO10714.1"/>
    <property type="molecule type" value="Genomic_DNA"/>
</dbReference>
<dbReference type="GeneID" id="23633120"/>
<proteinExistence type="predicted"/>
<gene>
    <name evidence="1" type="ORF">MAA_11672</name>
</gene>
<comment type="caution">
    <text evidence="1">The sequence shown here is derived from an EMBL/GenBank/DDBJ whole genome shotgun (WGS) entry which is preliminary data.</text>
</comment>
<reference evidence="1 2" key="2">
    <citation type="journal article" date="2014" name="Proc. Natl. Acad. Sci. U.S.A.">
        <title>Trajectory and genomic determinants of fungal-pathogen speciation and host adaptation.</title>
        <authorList>
            <person name="Hu X."/>
            <person name="Xiao G."/>
            <person name="Zheng P."/>
            <person name="Shang Y."/>
            <person name="Su Y."/>
            <person name="Zhang X."/>
            <person name="Liu X."/>
            <person name="Zhan S."/>
            <person name="St Leger R.J."/>
            <person name="Wang C."/>
        </authorList>
    </citation>
    <scope>GENOME REANNOTATION</scope>
    <source>
        <strain evidence="2">ARSEF 23 / ATCC MYA-3075</strain>
    </source>
</reference>
<reference evidence="1 2" key="1">
    <citation type="journal article" date="2011" name="PLoS Genet.">
        <title>Genome sequencing and comparative transcriptomics of the model entomopathogenic fungi Metarhizium anisopliae and M. acridum.</title>
        <authorList>
            <person name="Gao Q."/>
            <person name="Jin K."/>
            <person name="Ying S.H."/>
            <person name="Zhang Y."/>
            <person name="Xiao G."/>
            <person name="Shang Y."/>
            <person name="Duan Z."/>
            <person name="Hu X."/>
            <person name="Xie X.Q."/>
            <person name="Zhou G."/>
            <person name="Peng G."/>
            <person name="Luo Z."/>
            <person name="Huang W."/>
            <person name="Wang B."/>
            <person name="Fang W."/>
            <person name="Wang S."/>
            <person name="Zhong Y."/>
            <person name="Ma L.J."/>
            <person name="St Leger R.J."/>
            <person name="Zhao G.P."/>
            <person name="Pei Y."/>
            <person name="Feng M.G."/>
            <person name="Xia Y."/>
            <person name="Wang C."/>
        </authorList>
    </citation>
    <scope>NUCLEOTIDE SEQUENCE [LARGE SCALE GENOMIC DNA]</scope>
    <source>
        <strain evidence="2">ARSEF 23 / ATCC MYA-3075</strain>
    </source>
</reference>
<dbReference type="AlphaFoldDB" id="A0A0B2XFB4"/>
<dbReference type="Proteomes" id="UP000002498">
    <property type="component" value="Unassembled WGS sequence"/>
</dbReference>
<organism evidence="1 2">
    <name type="scientific">Metarhizium robertsii (strain ARSEF 23 / ATCC MYA-3075)</name>
    <name type="common">Metarhizium anisopliae (strain ARSEF 23)</name>
    <dbReference type="NCBI Taxonomy" id="655844"/>
    <lineage>
        <taxon>Eukaryota</taxon>
        <taxon>Fungi</taxon>
        <taxon>Dikarya</taxon>
        <taxon>Ascomycota</taxon>
        <taxon>Pezizomycotina</taxon>
        <taxon>Sordariomycetes</taxon>
        <taxon>Hypocreomycetidae</taxon>
        <taxon>Hypocreales</taxon>
        <taxon>Clavicipitaceae</taxon>
        <taxon>Metarhizium</taxon>
    </lineage>
</organism>
<dbReference type="KEGG" id="maj:MAA_11672"/>
<evidence type="ECO:0000313" key="1">
    <source>
        <dbReference type="EMBL" id="KHO10714.1"/>
    </source>
</evidence>